<keyword evidence="1" id="KW-1133">Transmembrane helix</keyword>
<organism evidence="3 5">
    <name type="scientific">Thalassovita autumnalis</name>
    <dbReference type="NCBI Taxonomy" id="2072972"/>
    <lineage>
        <taxon>Bacteria</taxon>
        <taxon>Pseudomonadati</taxon>
        <taxon>Pseudomonadota</taxon>
        <taxon>Alphaproteobacteria</taxon>
        <taxon>Rhodobacterales</taxon>
        <taxon>Roseobacteraceae</taxon>
        <taxon>Thalassovita</taxon>
    </lineage>
</organism>
<feature type="transmembrane region" description="Helical" evidence="1">
    <location>
        <begin position="21"/>
        <end position="40"/>
    </location>
</feature>
<dbReference type="Proteomes" id="UP000051086">
    <property type="component" value="Unassembled WGS sequence"/>
</dbReference>
<proteinExistence type="predicted"/>
<dbReference type="RefSeq" id="WP_058241702.1">
    <property type="nucleotide sequence ID" value="NZ_CYSB01000004.1"/>
</dbReference>
<dbReference type="Proteomes" id="UP000051887">
    <property type="component" value="Unassembled WGS sequence"/>
</dbReference>
<name>A0A0P1FP67_9RHOB</name>
<dbReference type="EMBL" id="CYSB01000004">
    <property type="protein sequence ID" value="CUH62599.1"/>
    <property type="molecule type" value="Genomic_DNA"/>
</dbReference>
<keyword evidence="1" id="KW-0472">Membrane</keyword>
<evidence type="ECO:0000313" key="4">
    <source>
        <dbReference type="Proteomes" id="UP000051086"/>
    </source>
</evidence>
<keyword evidence="1" id="KW-0812">Transmembrane</keyword>
<evidence type="ECO:0000256" key="1">
    <source>
        <dbReference type="SAM" id="Phobius"/>
    </source>
</evidence>
<dbReference type="AlphaFoldDB" id="A0A0P1FP67"/>
<accession>A0A0P1FP67</accession>
<evidence type="ECO:0000313" key="3">
    <source>
        <dbReference type="EMBL" id="CUH70349.1"/>
    </source>
</evidence>
<feature type="transmembrane region" description="Helical" evidence="1">
    <location>
        <begin position="46"/>
        <end position="64"/>
    </location>
</feature>
<protein>
    <submittedName>
        <fullName evidence="3">Uncharacterized protein</fullName>
    </submittedName>
</protein>
<reference evidence="2 4" key="1">
    <citation type="submission" date="2015-09" db="EMBL/GenBank/DDBJ databases">
        <authorList>
            <person name="Rodrigo-Torres L."/>
            <person name="Arahal D.R."/>
        </authorList>
    </citation>
    <scope>NUCLEOTIDE SEQUENCE [LARGE SCALE GENOMIC DNA]</scope>
    <source>
        <strain evidence="2 4">CECT 5118</strain>
    </source>
</reference>
<dbReference type="OrthoDB" id="7862519at2"/>
<keyword evidence="4" id="KW-1185">Reference proteome</keyword>
<gene>
    <name evidence="2" type="ORF">TL5118_00091</name>
    <name evidence="3" type="ORF">TL5120_00122</name>
</gene>
<reference evidence="3 5" key="2">
    <citation type="submission" date="2015-09" db="EMBL/GenBank/DDBJ databases">
        <authorList>
            <consortium name="Swine Surveillance"/>
        </authorList>
    </citation>
    <scope>NUCLEOTIDE SEQUENCE [LARGE SCALE GENOMIC DNA]</scope>
    <source>
        <strain evidence="3 5">5120</strain>
    </source>
</reference>
<dbReference type="EMBL" id="CYSC01000003">
    <property type="protein sequence ID" value="CUH70349.1"/>
    <property type="molecule type" value="Genomic_DNA"/>
</dbReference>
<evidence type="ECO:0000313" key="5">
    <source>
        <dbReference type="Proteomes" id="UP000051887"/>
    </source>
</evidence>
<sequence length="166" mass="17915">MAQQDQNEVLATVTVSATRRWLALSMLGGLGVLLIYFAFATPPANFALQAFVIVLGGLSLALMMKMHAGTSGQIDLTRAGLRDSDGTLIAPIEAIQAVERGAFAFKPSNGFLVRLDLNATEEDLPRVWRPGLWWRLGRRIGVGGVTPGNQTKIMAELLQALIVERG</sequence>
<evidence type="ECO:0000313" key="2">
    <source>
        <dbReference type="EMBL" id="CUH62599.1"/>
    </source>
</evidence>